<dbReference type="PANTHER" id="PTHR13359:SF2">
    <property type="entry name" value="LARGE RIBOSOMAL SUBUNIT PROTEIN ML40"/>
    <property type="match status" value="1"/>
</dbReference>
<reference evidence="4" key="1">
    <citation type="journal article" date="2024" name="IScience">
        <title>Strigolactones Initiate the Formation of Haustorium-like Structures in Castilleja.</title>
        <authorList>
            <person name="Buerger M."/>
            <person name="Peterson D."/>
            <person name="Chory J."/>
        </authorList>
    </citation>
    <scope>NUCLEOTIDE SEQUENCE [LARGE SCALE GENOMIC DNA]</scope>
</reference>
<dbReference type="Proteomes" id="UP001632038">
    <property type="component" value="Unassembled WGS sequence"/>
</dbReference>
<name>A0ABD3BEK4_9LAMI</name>
<dbReference type="EMBL" id="JAVIJP010000100">
    <property type="protein sequence ID" value="KAL3615689.1"/>
    <property type="molecule type" value="Genomic_DNA"/>
</dbReference>
<keyword evidence="1" id="KW-0175">Coiled coil</keyword>
<keyword evidence="4" id="KW-1185">Reference proteome</keyword>
<evidence type="ECO:0000313" key="4">
    <source>
        <dbReference type="Proteomes" id="UP001632038"/>
    </source>
</evidence>
<feature type="coiled-coil region" evidence="1">
    <location>
        <begin position="102"/>
        <end position="130"/>
    </location>
</feature>
<evidence type="ECO:0008006" key="5">
    <source>
        <dbReference type="Google" id="ProtNLM"/>
    </source>
</evidence>
<evidence type="ECO:0000256" key="2">
    <source>
        <dbReference type="SAM" id="MobiDB-lite"/>
    </source>
</evidence>
<dbReference type="PANTHER" id="PTHR13359">
    <property type="entry name" value="39S RIBOSOMAL PROTEIN L40, MITOCHONDRIAL"/>
    <property type="match status" value="1"/>
</dbReference>
<dbReference type="AlphaFoldDB" id="A0ABD3BEK4"/>
<dbReference type="InterPro" id="IPR039145">
    <property type="entry name" value="Ribosomal_mL40_metazoa/plant"/>
</dbReference>
<protein>
    <recommendedName>
        <fullName evidence="5">Copper ion binding protein</fullName>
    </recommendedName>
</protein>
<accession>A0ABD3BEK4</accession>
<organism evidence="3 4">
    <name type="scientific">Castilleja foliolosa</name>
    <dbReference type="NCBI Taxonomy" id="1961234"/>
    <lineage>
        <taxon>Eukaryota</taxon>
        <taxon>Viridiplantae</taxon>
        <taxon>Streptophyta</taxon>
        <taxon>Embryophyta</taxon>
        <taxon>Tracheophyta</taxon>
        <taxon>Spermatophyta</taxon>
        <taxon>Magnoliopsida</taxon>
        <taxon>eudicotyledons</taxon>
        <taxon>Gunneridae</taxon>
        <taxon>Pentapetalae</taxon>
        <taxon>asterids</taxon>
        <taxon>lamiids</taxon>
        <taxon>Lamiales</taxon>
        <taxon>Orobanchaceae</taxon>
        <taxon>Pedicularideae</taxon>
        <taxon>Castillejinae</taxon>
        <taxon>Castilleja</taxon>
    </lineage>
</organism>
<feature type="region of interest" description="Disordered" evidence="2">
    <location>
        <begin position="36"/>
        <end position="79"/>
    </location>
</feature>
<evidence type="ECO:0000256" key="1">
    <source>
        <dbReference type="SAM" id="Coils"/>
    </source>
</evidence>
<proteinExistence type="predicted"/>
<evidence type="ECO:0000313" key="3">
    <source>
        <dbReference type="EMBL" id="KAL3615689.1"/>
    </source>
</evidence>
<gene>
    <name evidence="3" type="ORF">CASFOL_041350</name>
</gene>
<sequence>MHCKMMSSAIIKKLKPIKSSSLDSLTFQLQQRCSVSGTAKGKGKVKGAVPLKRSKVTTKKGSSSEPTKKEGGPRKQSQFDEMIDQCLTATSPLRFLKPKEKAREAEREKMGLISKANEQAKQNLKKMKKDEFASPFMMGTPGLDLITLGLVDEDKIPKYDLTVEDGRRLAKEYSRVLMRKHRARQAAESALLGLKKEAIEALPEGLRLEALVPDLSPFPVNRFMATLTPPIEGYIEKINEAARRSAAKGKLR</sequence>
<comment type="caution">
    <text evidence="3">The sequence shown here is derived from an EMBL/GenBank/DDBJ whole genome shotgun (WGS) entry which is preliminary data.</text>
</comment>